<accession>A0A286UI08</accession>
<sequence>MFQLSFDRFWRFMPQSQQLRFQLWVPDTRLDQVSILYHGVVDKIIIYITDEVRLFGLGSIFKRSDTKASIVKQERLLLEPLKKYAILDALNIPSDKIA</sequence>
<keyword evidence="2" id="KW-1185">Reference proteome</keyword>
<gene>
    <name evidence="1" type="ORF">PNOK_0418900</name>
</gene>
<dbReference type="Proteomes" id="UP000217199">
    <property type="component" value="Unassembled WGS sequence"/>
</dbReference>
<reference evidence="1 2" key="1">
    <citation type="journal article" date="2017" name="Mol. Ecol.">
        <title>Comparative and population genomic landscape of Phellinus noxius: A hypervariable fungus causing root rot in trees.</title>
        <authorList>
            <person name="Chung C.L."/>
            <person name="Lee T.J."/>
            <person name="Akiba M."/>
            <person name="Lee H.H."/>
            <person name="Kuo T.H."/>
            <person name="Liu D."/>
            <person name="Ke H.M."/>
            <person name="Yokoi T."/>
            <person name="Roa M.B."/>
            <person name="Lu M.J."/>
            <person name="Chang Y.Y."/>
            <person name="Ann P.J."/>
            <person name="Tsai J.N."/>
            <person name="Chen C.Y."/>
            <person name="Tzean S.S."/>
            <person name="Ota Y."/>
            <person name="Hattori T."/>
            <person name="Sahashi N."/>
            <person name="Liou R.F."/>
            <person name="Kikuchi T."/>
            <person name="Tsai I.J."/>
        </authorList>
    </citation>
    <scope>NUCLEOTIDE SEQUENCE [LARGE SCALE GENOMIC DNA]</scope>
    <source>
        <strain evidence="1 2">FFPRI411160</strain>
    </source>
</reference>
<organism evidence="1 2">
    <name type="scientific">Pyrrhoderma noxium</name>
    <dbReference type="NCBI Taxonomy" id="2282107"/>
    <lineage>
        <taxon>Eukaryota</taxon>
        <taxon>Fungi</taxon>
        <taxon>Dikarya</taxon>
        <taxon>Basidiomycota</taxon>
        <taxon>Agaricomycotina</taxon>
        <taxon>Agaricomycetes</taxon>
        <taxon>Hymenochaetales</taxon>
        <taxon>Hymenochaetaceae</taxon>
        <taxon>Pyrrhoderma</taxon>
    </lineage>
</organism>
<evidence type="ECO:0000313" key="2">
    <source>
        <dbReference type="Proteomes" id="UP000217199"/>
    </source>
</evidence>
<dbReference type="EMBL" id="NBII01000004">
    <property type="protein sequence ID" value="PAV19256.1"/>
    <property type="molecule type" value="Genomic_DNA"/>
</dbReference>
<proteinExistence type="predicted"/>
<evidence type="ECO:0000313" key="1">
    <source>
        <dbReference type="EMBL" id="PAV19256.1"/>
    </source>
</evidence>
<dbReference type="InParanoid" id="A0A286UI08"/>
<comment type="caution">
    <text evidence="1">The sequence shown here is derived from an EMBL/GenBank/DDBJ whole genome shotgun (WGS) entry which is preliminary data.</text>
</comment>
<name>A0A286UI08_9AGAM</name>
<protein>
    <submittedName>
        <fullName evidence="1">Uncharacterized protein</fullName>
    </submittedName>
</protein>
<dbReference type="AlphaFoldDB" id="A0A286UI08"/>